<dbReference type="EMBL" id="KZ805353">
    <property type="protein sequence ID" value="PVI01727.1"/>
    <property type="molecule type" value="Genomic_DNA"/>
</dbReference>
<organism evidence="1 2">
    <name type="scientific">Periconia macrospinosa</name>
    <dbReference type="NCBI Taxonomy" id="97972"/>
    <lineage>
        <taxon>Eukaryota</taxon>
        <taxon>Fungi</taxon>
        <taxon>Dikarya</taxon>
        <taxon>Ascomycota</taxon>
        <taxon>Pezizomycotina</taxon>
        <taxon>Dothideomycetes</taxon>
        <taxon>Pleosporomycetidae</taxon>
        <taxon>Pleosporales</taxon>
        <taxon>Massarineae</taxon>
        <taxon>Periconiaceae</taxon>
        <taxon>Periconia</taxon>
    </lineage>
</organism>
<reference evidence="1 2" key="1">
    <citation type="journal article" date="2018" name="Sci. Rep.">
        <title>Comparative genomics provides insights into the lifestyle and reveals functional heterogeneity of dark septate endophytic fungi.</title>
        <authorList>
            <person name="Knapp D.G."/>
            <person name="Nemeth J.B."/>
            <person name="Barry K."/>
            <person name="Hainaut M."/>
            <person name="Henrissat B."/>
            <person name="Johnson J."/>
            <person name="Kuo A."/>
            <person name="Lim J.H.P."/>
            <person name="Lipzen A."/>
            <person name="Nolan M."/>
            <person name="Ohm R.A."/>
            <person name="Tamas L."/>
            <person name="Grigoriev I.V."/>
            <person name="Spatafora J.W."/>
            <person name="Nagy L.G."/>
            <person name="Kovacs G.M."/>
        </authorList>
    </citation>
    <scope>NUCLEOTIDE SEQUENCE [LARGE SCALE GENOMIC DNA]</scope>
    <source>
        <strain evidence="1 2">DSE2036</strain>
    </source>
</reference>
<protein>
    <submittedName>
        <fullName evidence="1">Uncharacterized protein</fullName>
    </submittedName>
</protein>
<accession>A0A2V1DU32</accession>
<gene>
    <name evidence="1" type="ORF">DM02DRAFT_560941</name>
</gene>
<evidence type="ECO:0000313" key="1">
    <source>
        <dbReference type="EMBL" id="PVI01727.1"/>
    </source>
</evidence>
<keyword evidence="2" id="KW-1185">Reference proteome</keyword>
<evidence type="ECO:0000313" key="2">
    <source>
        <dbReference type="Proteomes" id="UP000244855"/>
    </source>
</evidence>
<feature type="non-terminal residue" evidence="1">
    <location>
        <position position="240"/>
    </location>
</feature>
<dbReference type="AlphaFoldDB" id="A0A2V1DU32"/>
<sequence length="240" mass="27467">MASDYDACSPSRWAFVITSPAGLCPDTSQRTVIRRHVMRDIGRSRRKHVIKSAQKKSHSARTLSLRNTVIPKSLEPVFLQPMDTESRQMVRHMFTEDLPGSLRIYRDRWYPVCVNDAAAVHQMLASYSTHLVHWRQAQRDPLQHFANLHHTKALASVRNQLNNLHQEDMEACLPAIAALACYAHLNEEKATWEVHMSAINYIIGSMRRPLANRNPNLAYLLRWVDTIGSYAFDAPPSLNM</sequence>
<name>A0A2V1DU32_9PLEO</name>
<dbReference type="OrthoDB" id="4159781at2759"/>
<dbReference type="STRING" id="97972.A0A2V1DU32"/>
<dbReference type="Proteomes" id="UP000244855">
    <property type="component" value="Unassembled WGS sequence"/>
</dbReference>
<proteinExistence type="predicted"/>